<dbReference type="PRINTS" id="PR00315">
    <property type="entry name" value="ELONGATNFCT"/>
</dbReference>
<dbReference type="Gene3D" id="2.40.30.10">
    <property type="entry name" value="Translation factors"/>
    <property type="match status" value="2"/>
</dbReference>
<dbReference type="Pfam" id="PF03144">
    <property type="entry name" value="GTP_EFTU_D2"/>
    <property type="match status" value="1"/>
</dbReference>
<dbReference type="InterPro" id="IPR004161">
    <property type="entry name" value="EFTu-like_2"/>
</dbReference>
<dbReference type="PANTHER" id="PTHR43721">
    <property type="entry name" value="ELONGATION FACTOR TU-RELATED"/>
    <property type="match status" value="1"/>
</dbReference>
<dbReference type="GeneID" id="301546688"/>
<dbReference type="InterPro" id="IPR009001">
    <property type="entry name" value="Transl_elong_EF1A/Init_IF2_C"/>
</dbReference>
<evidence type="ECO:0000256" key="2">
    <source>
        <dbReference type="ARBA" id="ARBA00022768"/>
    </source>
</evidence>
<protein>
    <submittedName>
        <fullName evidence="6">Elongation factor Tu-3</fullName>
    </submittedName>
</protein>
<dbReference type="InterPro" id="IPR027417">
    <property type="entry name" value="P-loop_NTPase"/>
</dbReference>
<dbReference type="SUPFAM" id="SSF50447">
    <property type="entry name" value="Translation proteins"/>
    <property type="match status" value="1"/>
</dbReference>
<dbReference type="NCBIfam" id="NF009373">
    <property type="entry name" value="PRK12736.1"/>
    <property type="match status" value="1"/>
</dbReference>
<dbReference type="InterPro" id="IPR000795">
    <property type="entry name" value="T_Tr_GTP-bd_dom"/>
</dbReference>
<organism evidence="6 7">
    <name type="scientific">Streptomyces kronopolitis</name>
    <dbReference type="NCBI Taxonomy" id="1612435"/>
    <lineage>
        <taxon>Bacteria</taxon>
        <taxon>Bacillati</taxon>
        <taxon>Actinomycetota</taxon>
        <taxon>Actinomycetes</taxon>
        <taxon>Kitasatosporales</taxon>
        <taxon>Streptomycetaceae</taxon>
        <taxon>Streptomyces</taxon>
    </lineage>
</organism>
<dbReference type="SUPFAM" id="SSF52540">
    <property type="entry name" value="P-loop containing nucleoside triphosphate hydrolases"/>
    <property type="match status" value="1"/>
</dbReference>
<proteinExistence type="predicted"/>
<dbReference type="Pfam" id="PF00009">
    <property type="entry name" value="GTP_EFTU"/>
    <property type="match status" value="1"/>
</dbReference>
<keyword evidence="7" id="KW-1185">Reference proteome</keyword>
<evidence type="ECO:0000256" key="4">
    <source>
        <dbReference type="ARBA" id="ARBA00023134"/>
    </source>
</evidence>
<dbReference type="RefSeq" id="WP_189096085.1">
    <property type="nucleotide sequence ID" value="NZ_BMND01000002.1"/>
</dbReference>
<dbReference type="InterPro" id="IPR050055">
    <property type="entry name" value="EF-Tu_GTPase"/>
</dbReference>
<evidence type="ECO:0000313" key="6">
    <source>
        <dbReference type="EMBL" id="GGN35198.1"/>
    </source>
</evidence>
<evidence type="ECO:0000259" key="5">
    <source>
        <dbReference type="PROSITE" id="PS51722"/>
    </source>
</evidence>
<sequence>MPDTAYVRAKPHLNIGTLGHSEHGKTTLTAALTKVLSDRGSGPLVPFGRIDRRPEETPRGRTVTGSYVEYETDTRHVAHADLPGHADFGTNMITGLAQLDGAILAVSALDGIMPRTAEHVLLARGMGVRYLVVALTKADAGDPEFTGSVDREVRQLLSAHGYDGAHVPVVRVSGLRALAGDPRWTATIDALLDAVDVGVPVPERHPAAPFLLPVQHVFTGRGTVVTGTVERGTVRIGDRLAVTGAGAEATVAGLETFGKRMASAEAGDHVGLLLRGLHRDRVRRGQAIAAPGSLTPRRRFTAVLQVLATEEGGRRTPLSTGYRPQFHLRTAAVTGRLDLGGRNLAHPGETVTVQVALDRPVLLETGLGFVVREGGRTVGVGTVRTVGE</sequence>
<dbReference type="Proteomes" id="UP000600080">
    <property type="component" value="Unassembled WGS sequence"/>
</dbReference>
<reference evidence="7" key="1">
    <citation type="journal article" date="2019" name="Int. J. Syst. Evol. Microbiol.">
        <title>The Global Catalogue of Microorganisms (GCM) 10K type strain sequencing project: providing services to taxonomists for standard genome sequencing and annotation.</title>
        <authorList>
            <consortium name="The Broad Institute Genomics Platform"/>
            <consortium name="The Broad Institute Genome Sequencing Center for Infectious Disease"/>
            <person name="Wu L."/>
            <person name="Ma J."/>
        </authorList>
    </citation>
    <scope>NUCLEOTIDE SEQUENCE [LARGE SCALE GENOMIC DNA]</scope>
    <source>
        <strain evidence="7">CGMCC 4.7323</strain>
    </source>
</reference>
<dbReference type="InterPro" id="IPR009000">
    <property type="entry name" value="Transl_B-barrel_sf"/>
</dbReference>
<accession>A0ABQ2J2T4</accession>
<keyword evidence="2 6" id="KW-0251">Elongation factor</keyword>
<dbReference type="PROSITE" id="PS51722">
    <property type="entry name" value="G_TR_2"/>
    <property type="match status" value="1"/>
</dbReference>
<dbReference type="GO" id="GO:0003746">
    <property type="term" value="F:translation elongation factor activity"/>
    <property type="evidence" value="ECO:0007669"/>
    <property type="project" value="UniProtKB-KW"/>
</dbReference>
<keyword evidence="4" id="KW-0342">GTP-binding</keyword>
<dbReference type="Pfam" id="PF03143">
    <property type="entry name" value="GTP_EFTU_D3"/>
    <property type="match status" value="1"/>
</dbReference>
<comment type="caution">
    <text evidence="6">The sequence shown here is derived from an EMBL/GenBank/DDBJ whole genome shotgun (WGS) entry which is preliminary data.</text>
</comment>
<gene>
    <name evidence="6" type="primary">tuf3</name>
    <name evidence="6" type="ORF">GCM10012285_08050</name>
</gene>
<name>A0ABQ2J2T4_9ACTN</name>
<dbReference type="PANTHER" id="PTHR43721:SF22">
    <property type="entry name" value="ELONGATION FACTOR TU, MITOCHONDRIAL"/>
    <property type="match status" value="1"/>
</dbReference>
<dbReference type="SUPFAM" id="SSF50465">
    <property type="entry name" value="EF-Tu/eEF-1alpha/eIF2-gamma C-terminal domain"/>
    <property type="match status" value="1"/>
</dbReference>
<evidence type="ECO:0000256" key="1">
    <source>
        <dbReference type="ARBA" id="ARBA00022741"/>
    </source>
</evidence>
<evidence type="ECO:0000256" key="3">
    <source>
        <dbReference type="ARBA" id="ARBA00022917"/>
    </source>
</evidence>
<keyword evidence="1" id="KW-0547">Nucleotide-binding</keyword>
<dbReference type="EMBL" id="BMND01000002">
    <property type="protein sequence ID" value="GGN35198.1"/>
    <property type="molecule type" value="Genomic_DNA"/>
</dbReference>
<evidence type="ECO:0000313" key="7">
    <source>
        <dbReference type="Proteomes" id="UP000600080"/>
    </source>
</evidence>
<keyword evidence="3" id="KW-0648">Protein biosynthesis</keyword>
<dbReference type="Gene3D" id="3.40.50.300">
    <property type="entry name" value="P-loop containing nucleotide triphosphate hydrolases"/>
    <property type="match status" value="1"/>
</dbReference>
<feature type="domain" description="Tr-type G" evidence="5">
    <location>
        <begin position="10"/>
        <end position="203"/>
    </location>
</feature>
<dbReference type="InterPro" id="IPR004160">
    <property type="entry name" value="Transl_elong_EFTu/EF1A_C"/>
</dbReference>